<sequence>MSVRDLDSLSTYLQAQREIRKLSESMSSLDNDDIRAAAGDLKADIERLMESYNLTPEQMLEGVCYLFELRQPAISRHGDGGVSQEPLGFKADDASRQSGLKDVTQNMGRARRVVIRSRRQADNQEQPVQPAMSSDSAAIDMSAQEQFDGRDSAIVAPAVNSLVSRRFVYENPHTGEVVKTRGKHHRTLNEWRGKYGDKEVESWRQSDS</sequence>
<protein>
    <submittedName>
        <fullName evidence="3">H-NS histone</fullName>
    </submittedName>
</protein>
<proteinExistence type="predicted"/>
<dbReference type="EMBL" id="CP020932">
    <property type="protein sequence ID" value="ARM86348.1"/>
    <property type="molecule type" value="Genomic_DNA"/>
</dbReference>
<feature type="domain" description="MvaT DNA-binding" evidence="2">
    <location>
        <begin position="168"/>
        <end position="203"/>
    </location>
</feature>
<dbReference type="InterPro" id="IPR035616">
    <property type="entry name" value="MvaT_DBD"/>
</dbReference>
<name>A0A1W6KG04_9GAMM</name>
<gene>
    <name evidence="3" type="ORF">MARSALSMR5_04331</name>
</gene>
<organism evidence="3 4">
    <name type="scientific">Marinobacter salarius</name>
    <dbReference type="NCBI Taxonomy" id="1420917"/>
    <lineage>
        <taxon>Bacteria</taxon>
        <taxon>Pseudomonadati</taxon>
        <taxon>Pseudomonadota</taxon>
        <taxon>Gammaproteobacteria</taxon>
        <taxon>Pseudomonadales</taxon>
        <taxon>Marinobacteraceae</taxon>
        <taxon>Marinobacter</taxon>
    </lineage>
</organism>
<dbReference type="Proteomes" id="UP000193100">
    <property type="component" value="Plasmid pSMR5"/>
</dbReference>
<evidence type="ECO:0000259" key="2">
    <source>
        <dbReference type="Pfam" id="PF22055"/>
    </source>
</evidence>
<geneLocation type="plasmid" evidence="4">
    <name>psmr5</name>
</geneLocation>
<evidence type="ECO:0000313" key="3">
    <source>
        <dbReference type="EMBL" id="ARM86348.1"/>
    </source>
</evidence>
<evidence type="ECO:0000256" key="1">
    <source>
        <dbReference type="SAM" id="MobiDB-lite"/>
    </source>
</evidence>
<dbReference type="GeneID" id="96808587"/>
<feature type="region of interest" description="Disordered" evidence="1">
    <location>
        <begin position="117"/>
        <end position="136"/>
    </location>
</feature>
<dbReference type="AlphaFoldDB" id="A0A1W6KG04"/>
<dbReference type="Pfam" id="PF22055">
    <property type="entry name" value="MvaT_DBD"/>
    <property type="match status" value="1"/>
</dbReference>
<dbReference type="RefSeq" id="WP_406565028.1">
    <property type="nucleotide sequence ID" value="NZ_CP020932.1"/>
</dbReference>
<keyword evidence="3" id="KW-0614">Plasmid</keyword>
<dbReference type="CDD" id="cd16170">
    <property type="entry name" value="MvaT_DBD"/>
    <property type="match status" value="1"/>
</dbReference>
<accession>A0A1W6KG04</accession>
<evidence type="ECO:0000313" key="4">
    <source>
        <dbReference type="Proteomes" id="UP000193100"/>
    </source>
</evidence>
<reference evidence="3 4" key="1">
    <citation type="submission" date="2017-04" db="EMBL/GenBank/DDBJ databases">
        <title>Genome Sequence of Marinobacter salarius strain SMR5 Isolated from a culture of the Diatom Skeletonema marinoi.</title>
        <authorList>
            <person name="Topel M."/>
            <person name="Pinder M.I.M."/>
            <person name="Johansson O.N."/>
            <person name="Kourtchenko O."/>
            <person name="Godhe A."/>
            <person name="Clarke A.K."/>
        </authorList>
    </citation>
    <scope>NUCLEOTIDE SEQUENCE [LARGE SCALE GENOMIC DNA]</scope>
    <source>
        <strain evidence="3 4">SMR5</strain>
        <plasmid evidence="4">Plasmid psmr5</plasmid>
    </source>
</reference>